<dbReference type="KEGG" id="mrob:HH214_01030"/>
<evidence type="ECO:0000313" key="2">
    <source>
        <dbReference type="EMBL" id="QJD94555.1"/>
    </source>
</evidence>
<dbReference type="PANTHER" id="PTHR43736:SF4">
    <property type="entry name" value="SLR1690 PROTEIN"/>
    <property type="match status" value="1"/>
</dbReference>
<name>A0A7L5DTW9_9SPHI</name>
<dbReference type="Pfam" id="PF00293">
    <property type="entry name" value="NUDIX"/>
    <property type="match status" value="1"/>
</dbReference>
<evidence type="ECO:0000313" key="3">
    <source>
        <dbReference type="Proteomes" id="UP000503278"/>
    </source>
</evidence>
<feature type="domain" description="Nudix hydrolase" evidence="1">
    <location>
        <begin position="8"/>
        <end position="146"/>
    </location>
</feature>
<dbReference type="Gene3D" id="1.10.10.10">
    <property type="entry name" value="Winged helix-like DNA-binding domain superfamily/Winged helix DNA-binding domain"/>
    <property type="match status" value="1"/>
</dbReference>
<organism evidence="2 3">
    <name type="scientific">Mucilaginibacter robiniae</name>
    <dbReference type="NCBI Taxonomy" id="2728022"/>
    <lineage>
        <taxon>Bacteria</taxon>
        <taxon>Pseudomonadati</taxon>
        <taxon>Bacteroidota</taxon>
        <taxon>Sphingobacteriia</taxon>
        <taxon>Sphingobacteriales</taxon>
        <taxon>Sphingobacteriaceae</taxon>
        <taxon>Mucilaginibacter</taxon>
    </lineage>
</organism>
<dbReference type="Pfam" id="PF21906">
    <property type="entry name" value="WHD_NrtR"/>
    <property type="match status" value="1"/>
</dbReference>
<dbReference type="PROSITE" id="PS51462">
    <property type="entry name" value="NUDIX"/>
    <property type="match status" value="1"/>
</dbReference>
<dbReference type="SUPFAM" id="SSF55811">
    <property type="entry name" value="Nudix"/>
    <property type="match status" value="1"/>
</dbReference>
<dbReference type="InterPro" id="IPR054105">
    <property type="entry name" value="WHD_NrtR"/>
</dbReference>
<dbReference type="RefSeq" id="WP_169605573.1">
    <property type="nucleotide sequence ID" value="NZ_CP051682.1"/>
</dbReference>
<dbReference type="InterPro" id="IPR036388">
    <property type="entry name" value="WH-like_DNA-bd_sf"/>
</dbReference>
<dbReference type="Proteomes" id="UP000503278">
    <property type="component" value="Chromosome"/>
</dbReference>
<accession>A0A7L5DTW9</accession>
<dbReference type="EMBL" id="CP051682">
    <property type="protein sequence ID" value="QJD94555.1"/>
    <property type="molecule type" value="Genomic_DNA"/>
</dbReference>
<keyword evidence="3" id="KW-1185">Reference proteome</keyword>
<evidence type="ECO:0000259" key="1">
    <source>
        <dbReference type="PROSITE" id="PS51462"/>
    </source>
</evidence>
<dbReference type="PANTHER" id="PTHR43736">
    <property type="entry name" value="ADP-RIBOSE PYROPHOSPHATASE"/>
    <property type="match status" value="1"/>
</dbReference>
<gene>
    <name evidence="2" type="ORF">HH214_01030</name>
</gene>
<reference evidence="2 3" key="1">
    <citation type="submission" date="2020-04" db="EMBL/GenBank/DDBJ databases">
        <title>Genome sequencing of novel species.</title>
        <authorList>
            <person name="Heo J."/>
            <person name="Kim S.-J."/>
            <person name="Kim J.-S."/>
            <person name="Hong S.-B."/>
            <person name="Kwon S.-W."/>
        </authorList>
    </citation>
    <scope>NUCLEOTIDE SEQUENCE [LARGE SCALE GENOMIC DNA]</scope>
    <source>
        <strain evidence="2 3">F39-2</strain>
    </source>
</reference>
<keyword evidence="2" id="KW-0378">Hydrolase</keyword>
<protein>
    <submittedName>
        <fullName evidence="2">NUDIX hydrolase</fullName>
    </submittedName>
</protein>
<dbReference type="InterPro" id="IPR000086">
    <property type="entry name" value="NUDIX_hydrolase_dom"/>
</dbReference>
<dbReference type="GO" id="GO:0016787">
    <property type="term" value="F:hydrolase activity"/>
    <property type="evidence" value="ECO:0007669"/>
    <property type="project" value="UniProtKB-KW"/>
</dbReference>
<sequence length="235" mass="26833">MKHIGSPKLTVAVDCIVFGFDGFNLKLLLIKRALQPQQNKWSLMGGFVNESEGVDEAASRILQTLTGLTGVYLEQLHVFGGVDRDTTERTISVAYFALIDIERYKLQLSHEYAAEWFPVQSTPKLIFDHDQMVEAAKKKLQYKAALHPILFELLPSKFTIPQIQSMYDAIYNVSFDKRNFSRKLLSTGLLIKLNEKDKLGSKKGAFYYTLNKDKYQQNLYKILGLIIAPEHLQLL</sequence>
<dbReference type="SUPFAM" id="SSF46785">
    <property type="entry name" value="Winged helix' DNA-binding domain"/>
    <property type="match status" value="1"/>
</dbReference>
<dbReference type="AlphaFoldDB" id="A0A7L5DTW9"/>
<dbReference type="InterPro" id="IPR015797">
    <property type="entry name" value="NUDIX_hydrolase-like_dom_sf"/>
</dbReference>
<dbReference type="InterPro" id="IPR036390">
    <property type="entry name" value="WH_DNA-bd_sf"/>
</dbReference>
<dbReference type="Gene3D" id="3.90.79.10">
    <property type="entry name" value="Nucleoside Triphosphate Pyrophosphohydrolase"/>
    <property type="match status" value="1"/>
</dbReference>
<dbReference type="CDD" id="cd18873">
    <property type="entry name" value="NUDIX_NadM_like"/>
    <property type="match status" value="1"/>
</dbReference>
<proteinExistence type="predicted"/>